<protein>
    <recommendedName>
        <fullName evidence="3">Endolytic peptidoglycan transglycosylase RlpA</fullName>
        <ecNumber evidence="3">4.2.2.-</ecNumber>
    </recommendedName>
</protein>
<reference evidence="6 7" key="1">
    <citation type="submission" date="2023-03" db="EMBL/GenBank/DDBJ databases">
        <title>Roseibium porphyridii sp. nov. and Roseibium rhodosorbium sp. nov. isolated from marine algae, Porphyridium cruentum and Rhodosorus marinus, respectively.</title>
        <authorList>
            <person name="Lee M.W."/>
            <person name="Choi B.J."/>
            <person name="Lee J.K."/>
            <person name="Choi D.G."/>
            <person name="Baek J.H."/>
            <person name="Bayburt H."/>
            <person name="Kim J.M."/>
            <person name="Han D.M."/>
            <person name="Kim K.H."/>
            <person name="Jeon C.O."/>
        </authorList>
    </citation>
    <scope>NUCLEOTIDE SEQUENCE [LARGE SCALE GENOMIC DNA]</scope>
    <source>
        <strain evidence="6 7">KMA01</strain>
    </source>
</reference>
<evidence type="ECO:0000313" key="7">
    <source>
        <dbReference type="Proteomes" id="UP001209803"/>
    </source>
</evidence>
<dbReference type="PANTHER" id="PTHR34183:SF8">
    <property type="entry name" value="ENDOLYTIC PEPTIDOGLYCAN TRANSGLYCOSYLASE RLPA-RELATED"/>
    <property type="match status" value="1"/>
</dbReference>
<dbReference type="InterPro" id="IPR009009">
    <property type="entry name" value="RlpA-like_DPBB"/>
</dbReference>
<keyword evidence="2 3" id="KW-0961">Cell wall biogenesis/degradation</keyword>
<evidence type="ECO:0000256" key="3">
    <source>
        <dbReference type="HAMAP-Rule" id="MF_02071"/>
    </source>
</evidence>
<dbReference type="CDD" id="cd22268">
    <property type="entry name" value="DPBB_RlpA-like"/>
    <property type="match status" value="1"/>
</dbReference>
<keyword evidence="1 3" id="KW-0456">Lyase</keyword>
<dbReference type="EC" id="4.2.2.-" evidence="3"/>
<name>A0ABY8FB69_9HYPH</name>
<evidence type="ECO:0000259" key="5">
    <source>
        <dbReference type="Pfam" id="PF03330"/>
    </source>
</evidence>
<dbReference type="EMBL" id="CP120863">
    <property type="protein sequence ID" value="WFE92581.1"/>
    <property type="molecule type" value="Genomic_DNA"/>
</dbReference>
<dbReference type="Proteomes" id="UP001209803">
    <property type="component" value="Chromosome"/>
</dbReference>
<comment type="function">
    <text evidence="3">Lytic transglycosylase with a strong preference for naked glycan strands that lack stem peptides.</text>
</comment>
<dbReference type="PANTHER" id="PTHR34183">
    <property type="entry name" value="ENDOLYTIC PEPTIDOGLYCAN TRANSGLYCOSYLASE RLPA"/>
    <property type="match status" value="1"/>
</dbReference>
<organism evidence="6 7">
    <name type="scientific">Roseibium porphyridii</name>
    <dbReference type="NCBI Taxonomy" id="2866279"/>
    <lineage>
        <taxon>Bacteria</taxon>
        <taxon>Pseudomonadati</taxon>
        <taxon>Pseudomonadota</taxon>
        <taxon>Alphaproteobacteria</taxon>
        <taxon>Hyphomicrobiales</taxon>
        <taxon>Stappiaceae</taxon>
        <taxon>Roseibium</taxon>
    </lineage>
</organism>
<sequence length="120" mass="12704">MLIAAGSAAFASNDNFTQCGKASWYKLGGTTASGEPANPNGLTAAHRTLPFGTMVEVTNLSNGKSVTVRINDRGPYSKGRVIDVTYAAAKKLGFIRKGITKVHVSDGPKQVAKNTKQFCR</sequence>
<dbReference type="SUPFAM" id="SSF50685">
    <property type="entry name" value="Barwin-like endoglucanases"/>
    <property type="match status" value="1"/>
</dbReference>
<dbReference type="Pfam" id="PF03330">
    <property type="entry name" value="DPBB_1"/>
    <property type="match status" value="1"/>
</dbReference>
<comment type="similarity">
    <text evidence="3 4">Belongs to the RlpA family.</text>
</comment>
<evidence type="ECO:0000256" key="2">
    <source>
        <dbReference type="ARBA" id="ARBA00023316"/>
    </source>
</evidence>
<evidence type="ECO:0000256" key="1">
    <source>
        <dbReference type="ARBA" id="ARBA00023239"/>
    </source>
</evidence>
<dbReference type="InterPro" id="IPR036908">
    <property type="entry name" value="RlpA-like_sf"/>
</dbReference>
<evidence type="ECO:0000256" key="4">
    <source>
        <dbReference type="RuleBase" id="RU003495"/>
    </source>
</evidence>
<dbReference type="InterPro" id="IPR012997">
    <property type="entry name" value="RplA"/>
</dbReference>
<dbReference type="NCBIfam" id="TIGR00413">
    <property type="entry name" value="rlpA"/>
    <property type="match status" value="1"/>
</dbReference>
<keyword evidence="7" id="KW-1185">Reference proteome</keyword>
<dbReference type="HAMAP" id="MF_02071">
    <property type="entry name" value="RlpA"/>
    <property type="match status" value="1"/>
</dbReference>
<proteinExistence type="inferred from homology"/>
<dbReference type="InterPro" id="IPR034718">
    <property type="entry name" value="RlpA"/>
</dbReference>
<dbReference type="Gene3D" id="2.40.40.10">
    <property type="entry name" value="RlpA-like domain"/>
    <property type="match status" value="1"/>
</dbReference>
<accession>A0ABY8FB69</accession>
<gene>
    <name evidence="3" type="primary">rlpA</name>
    <name evidence="6" type="ORF">K1718_00030</name>
</gene>
<evidence type="ECO:0000313" key="6">
    <source>
        <dbReference type="EMBL" id="WFE92581.1"/>
    </source>
</evidence>
<feature type="domain" description="RlpA-like protein double-psi beta-barrel" evidence="5">
    <location>
        <begin position="17"/>
        <end position="103"/>
    </location>
</feature>